<reference evidence="2" key="1">
    <citation type="submission" date="2023-10" db="EMBL/GenBank/DDBJ databases">
        <title>Genome assembly of Pristionchus species.</title>
        <authorList>
            <person name="Yoshida K."/>
            <person name="Sommer R.J."/>
        </authorList>
    </citation>
    <scope>NUCLEOTIDE SEQUENCE</scope>
    <source>
        <strain evidence="2">RS5133</strain>
    </source>
</reference>
<evidence type="ECO:0000313" key="3">
    <source>
        <dbReference type="Proteomes" id="UP001432322"/>
    </source>
</evidence>
<accession>A0AAV5X1A0</accession>
<dbReference type="Proteomes" id="UP001432322">
    <property type="component" value="Unassembled WGS sequence"/>
</dbReference>
<feature type="compositionally biased region" description="Polar residues" evidence="1">
    <location>
        <begin position="38"/>
        <end position="47"/>
    </location>
</feature>
<comment type="caution">
    <text evidence="2">The sequence shown here is derived from an EMBL/GenBank/DDBJ whole genome shotgun (WGS) entry which is preliminary data.</text>
</comment>
<organism evidence="2 3">
    <name type="scientific">Pristionchus fissidentatus</name>
    <dbReference type="NCBI Taxonomy" id="1538716"/>
    <lineage>
        <taxon>Eukaryota</taxon>
        <taxon>Metazoa</taxon>
        <taxon>Ecdysozoa</taxon>
        <taxon>Nematoda</taxon>
        <taxon>Chromadorea</taxon>
        <taxon>Rhabditida</taxon>
        <taxon>Rhabditina</taxon>
        <taxon>Diplogasteromorpha</taxon>
        <taxon>Diplogasteroidea</taxon>
        <taxon>Neodiplogasteridae</taxon>
        <taxon>Pristionchus</taxon>
    </lineage>
</organism>
<name>A0AAV5X1A0_9BILA</name>
<dbReference type="EMBL" id="BTSY01000007">
    <property type="protein sequence ID" value="GMT35832.1"/>
    <property type="molecule type" value="Genomic_DNA"/>
</dbReference>
<proteinExistence type="predicted"/>
<keyword evidence="3" id="KW-1185">Reference proteome</keyword>
<dbReference type="AlphaFoldDB" id="A0AAV5X1A0"/>
<evidence type="ECO:0000313" key="2">
    <source>
        <dbReference type="EMBL" id="GMT35832.1"/>
    </source>
</evidence>
<feature type="non-terminal residue" evidence="2">
    <location>
        <position position="1"/>
    </location>
</feature>
<sequence length="61" mass="6760">DDCDTLDSFSDDLMFMGEGGANENENLPPPVNSSSSSTWDQTAPQKFPSITSVLPDRMYDW</sequence>
<gene>
    <name evidence="2" type="ORF">PFISCL1PPCAC_27129</name>
</gene>
<evidence type="ECO:0000256" key="1">
    <source>
        <dbReference type="SAM" id="MobiDB-lite"/>
    </source>
</evidence>
<feature type="region of interest" description="Disordered" evidence="1">
    <location>
        <begin position="17"/>
        <end position="47"/>
    </location>
</feature>
<protein>
    <submittedName>
        <fullName evidence="2">Uncharacterized protein</fullName>
    </submittedName>
</protein>